<reference evidence="1" key="1">
    <citation type="journal article" date="2020" name="Stud. Mycol.">
        <title>101 Dothideomycetes genomes: a test case for predicting lifestyles and emergence of pathogens.</title>
        <authorList>
            <person name="Haridas S."/>
            <person name="Albert R."/>
            <person name="Binder M."/>
            <person name="Bloem J."/>
            <person name="Labutti K."/>
            <person name="Salamov A."/>
            <person name="Andreopoulos B."/>
            <person name="Baker S."/>
            <person name="Barry K."/>
            <person name="Bills G."/>
            <person name="Bluhm B."/>
            <person name="Cannon C."/>
            <person name="Castanera R."/>
            <person name="Culley D."/>
            <person name="Daum C."/>
            <person name="Ezra D."/>
            <person name="Gonzalez J."/>
            <person name="Henrissat B."/>
            <person name="Kuo A."/>
            <person name="Liang C."/>
            <person name="Lipzen A."/>
            <person name="Lutzoni F."/>
            <person name="Magnuson J."/>
            <person name="Mondo S."/>
            <person name="Nolan M."/>
            <person name="Ohm R."/>
            <person name="Pangilinan J."/>
            <person name="Park H.-J."/>
            <person name="Ramirez L."/>
            <person name="Alfaro M."/>
            <person name="Sun H."/>
            <person name="Tritt A."/>
            <person name="Yoshinaga Y."/>
            <person name="Zwiers L.-H."/>
            <person name="Turgeon B."/>
            <person name="Goodwin S."/>
            <person name="Spatafora J."/>
            <person name="Crous P."/>
            <person name="Grigoriev I."/>
        </authorList>
    </citation>
    <scope>NUCLEOTIDE SEQUENCE</scope>
    <source>
        <strain evidence="1">CBS 119925</strain>
    </source>
</reference>
<dbReference type="Proteomes" id="UP000799440">
    <property type="component" value="Unassembled WGS sequence"/>
</dbReference>
<evidence type="ECO:0000313" key="1">
    <source>
        <dbReference type="EMBL" id="KAF2748452.1"/>
    </source>
</evidence>
<gene>
    <name evidence="1" type="ORF">M011DRAFT_515820</name>
</gene>
<sequence>MRASYNSTSCLNSSGALCFGLQNTSPHLQALTELVFGEHATSQHTPAFKHRVQQTQYKLSPSTPLLEMHLRRFISPIVVWVSELANNIHPMEYGSAPIATEKLPDLQNPWDQTDPLYGHCCLHCRHNVCQHIARDMFERDEYVMCTCNQSHPIPPLVEQHNTRPSTLTLNSRVKPFEQEALANLDPNADISISKIAADAFLAELSDSDCVGYLQMARLKGFRKIHPGYRGWVAKLAIEGFFDELRNHFHRTFRPPTNANVTFFGTRSSSTTNVRSVSPRALKLELIGVLWQRMMELDDTLPLGADCVPSVPYQNWKEEKGLLQEIWFVWESAVDQLLRLFILEHMRRTGSKRKRPVDLDLSNTLSSFNKRRKLNPRLAKRRNITAV</sequence>
<name>A0A6A6VCV2_9PLEO</name>
<evidence type="ECO:0000313" key="2">
    <source>
        <dbReference type="Proteomes" id="UP000799440"/>
    </source>
</evidence>
<organism evidence="1 2">
    <name type="scientific">Sporormia fimetaria CBS 119925</name>
    <dbReference type="NCBI Taxonomy" id="1340428"/>
    <lineage>
        <taxon>Eukaryota</taxon>
        <taxon>Fungi</taxon>
        <taxon>Dikarya</taxon>
        <taxon>Ascomycota</taxon>
        <taxon>Pezizomycotina</taxon>
        <taxon>Dothideomycetes</taxon>
        <taxon>Pleosporomycetidae</taxon>
        <taxon>Pleosporales</taxon>
        <taxon>Sporormiaceae</taxon>
        <taxon>Sporormia</taxon>
    </lineage>
</organism>
<protein>
    <submittedName>
        <fullName evidence="1">Uncharacterized protein</fullName>
    </submittedName>
</protein>
<proteinExistence type="predicted"/>
<keyword evidence="2" id="KW-1185">Reference proteome</keyword>
<dbReference type="AlphaFoldDB" id="A0A6A6VCV2"/>
<dbReference type="EMBL" id="MU006569">
    <property type="protein sequence ID" value="KAF2748452.1"/>
    <property type="molecule type" value="Genomic_DNA"/>
</dbReference>
<accession>A0A6A6VCV2</accession>